<comment type="caution">
    <text evidence="4">The sequence shown here is derived from an EMBL/GenBank/DDBJ whole genome shotgun (WGS) entry which is preliminary data.</text>
</comment>
<accession>A0ABU3DCI6</accession>
<dbReference type="Pfam" id="PF01182">
    <property type="entry name" value="Glucosamine_iso"/>
    <property type="match status" value="1"/>
</dbReference>
<dbReference type="Gene3D" id="3.40.50.1360">
    <property type="match status" value="1"/>
</dbReference>
<feature type="domain" description="Glucosamine/galactosamine-6-phosphate isomerase" evidence="3">
    <location>
        <begin position="15"/>
        <end position="228"/>
    </location>
</feature>
<reference evidence="4 5" key="1">
    <citation type="submission" date="2023-09" db="EMBL/GenBank/DDBJ databases">
        <authorList>
            <person name="Rey-Velasco X."/>
        </authorList>
    </citation>
    <scope>NUCLEOTIDE SEQUENCE [LARGE SCALE GENOMIC DNA]</scope>
    <source>
        <strain evidence="4 5">F158</strain>
    </source>
</reference>
<feature type="active site" description="For ring-opening step" evidence="2">
    <location>
        <position position="140"/>
    </location>
</feature>
<dbReference type="InterPro" id="IPR037171">
    <property type="entry name" value="NagB/RpiA_transferase-like"/>
</dbReference>
<feature type="active site" description="Proton acceptor; for enolization step" evidence="2">
    <location>
        <position position="71"/>
    </location>
</feature>
<evidence type="ECO:0000256" key="1">
    <source>
        <dbReference type="ARBA" id="ARBA00022801"/>
    </source>
</evidence>
<evidence type="ECO:0000313" key="4">
    <source>
        <dbReference type="EMBL" id="MDT0681268.1"/>
    </source>
</evidence>
<evidence type="ECO:0000256" key="2">
    <source>
        <dbReference type="HAMAP-Rule" id="MF_01241"/>
    </source>
</evidence>
<dbReference type="SUPFAM" id="SSF100950">
    <property type="entry name" value="NagB/RpiA/CoA transferase-like"/>
    <property type="match status" value="1"/>
</dbReference>
<feature type="active site" description="Proton acceptor; for ring-opening step" evidence="2">
    <location>
        <position position="142"/>
    </location>
</feature>
<comment type="catalytic activity">
    <reaction evidence="2">
        <text>alpha-D-glucosamine 6-phosphate + H2O = beta-D-fructose 6-phosphate + NH4(+)</text>
        <dbReference type="Rhea" id="RHEA:12172"/>
        <dbReference type="ChEBI" id="CHEBI:15377"/>
        <dbReference type="ChEBI" id="CHEBI:28938"/>
        <dbReference type="ChEBI" id="CHEBI:57634"/>
        <dbReference type="ChEBI" id="CHEBI:75989"/>
        <dbReference type="EC" id="3.5.99.6"/>
    </reaction>
</comment>
<evidence type="ECO:0000259" key="3">
    <source>
        <dbReference type="Pfam" id="PF01182"/>
    </source>
</evidence>
<keyword evidence="2" id="KW-0119">Carbohydrate metabolism</keyword>
<dbReference type="GO" id="GO:0004342">
    <property type="term" value="F:glucosamine-6-phosphate deaminase activity"/>
    <property type="evidence" value="ECO:0007669"/>
    <property type="project" value="UniProtKB-EC"/>
</dbReference>
<proteinExistence type="inferred from homology"/>
<dbReference type="RefSeq" id="WP_311688819.1">
    <property type="nucleotide sequence ID" value="NZ_JAVRHL010000001.1"/>
</dbReference>
<comment type="pathway">
    <text evidence="2">Amino-sugar metabolism; N-acetylneuraminate degradation; D-fructose 6-phosphate from N-acetylneuraminate: step 5/5.</text>
</comment>
<dbReference type="PANTHER" id="PTHR11280">
    <property type="entry name" value="GLUCOSAMINE-6-PHOSPHATE ISOMERASE"/>
    <property type="match status" value="1"/>
</dbReference>
<comment type="function">
    <text evidence="2">Catalyzes the reversible isomerization-deamination of glucosamine 6-phosphate (GlcN6P) to form fructose 6-phosphate (Fru6P) and ammonium ion.</text>
</comment>
<evidence type="ECO:0000313" key="5">
    <source>
        <dbReference type="Proteomes" id="UP001265259"/>
    </source>
</evidence>
<dbReference type="EC" id="3.5.99.6" evidence="2"/>
<dbReference type="PROSITE" id="PS01161">
    <property type="entry name" value="GLC_GALNAC_ISOMERASE"/>
    <property type="match status" value="1"/>
</dbReference>
<dbReference type="InterPro" id="IPR018321">
    <property type="entry name" value="Glucosamine6P_isomerase_CS"/>
</dbReference>
<comment type="caution">
    <text evidence="2">Lacks conserved residue(s) required for the propagation of feature annotation.</text>
</comment>
<dbReference type="NCBIfam" id="TIGR00502">
    <property type="entry name" value="nagB"/>
    <property type="match status" value="1"/>
</dbReference>
<dbReference type="Proteomes" id="UP001265259">
    <property type="component" value="Unassembled WGS sequence"/>
</dbReference>
<dbReference type="HAMAP" id="MF_01241">
    <property type="entry name" value="GlcN6P_deamin"/>
    <property type="match status" value="1"/>
</dbReference>
<dbReference type="InterPro" id="IPR004547">
    <property type="entry name" value="Glucosamine6P_isomerase"/>
</dbReference>
<organism evidence="4 5">
    <name type="scientific">Tropicimonas omnivorans</name>
    <dbReference type="NCBI Taxonomy" id="3075590"/>
    <lineage>
        <taxon>Bacteria</taxon>
        <taxon>Pseudomonadati</taxon>
        <taxon>Pseudomonadota</taxon>
        <taxon>Alphaproteobacteria</taxon>
        <taxon>Rhodobacterales</taxon>
        <taxon>Roseobacteraceae</taxon>
        <taxon>Tropicimonas</taxon>
    </lineage>
</organism>
<dbReference type="InterPro" id="IPR006148">
    <property type="entry name" value="Glc/Gal-6P_isomerase"/>
</dbReference>
<keyword evidence="5" id="KW-1185">Reference proteome</keyword>
<sequence>MTHAPELTILDDGDAVTSEAARMIAAVIADTPGAVLGLATGRTPLAVYARLREDAAAGKLSFEGVRSFNLDEYLGLPPEHPASYHSYMRREFFDHVDLRAGDWHLPDGMADDPAAAGGRYEVAIRQAGGIDLQLLGIGENGHIGFNEPGAPFDSRTRKVALAASTIAANASEFPDGQTPPSHALTMGIATILEARRIVLLATGSKKAKALDAMLSGTIDPAVPASALRLHPAVTILCDKEAASCLQDGNAAVR</sequence>
<keyword evidence="1 2" id="KW-0378">Hydrolase</keyword>
<comment type="similarity">
    <text evidence="2">Belongs to the glucosamine/galactosamine-6-phosphate isomerase family. NagB subfamily.</text>
</comment>
<protein>
    <recommendedName>
        <fullName evidence="2">Glucosamine-6-phosphate deaminase</fullName>
        <ecNumber evidence="2">3.5.99.6</ecNumber>
    </recommendedName>
    <alternativeName>
        <fullName evidence="2">GlcN6P deaminase</fullName>
        <shortName evidence="2">GNPDA</shortName>
    </alternativeName>
    <alternativeName>
        <fullName evidence="2">Glucosamine-6-phosphate isomerase</fullName>
    </alternativeName>
</protein>
<gene>
    <name evidence="2 4" type="primary">nagB</name>
    <name evidence="4" type="ORF">RM543_01125</name>
</gene>
<name>A0ABU3DCI6_9RHOB</name>
<dbReference type="EMBL" id="JAVRHL010000001">
    <property type="protein sequence ID" value="MDT0681268.1"/>
    <property type="molecule type" value="Genomic_DNA"/>
</dbReference>
<dbReference type="PANTHER" id="PTHR11280:SF5">
    <property type="entry name" value="GLUCOSAMINE-6-PHOSPHATE ISOMERASE"/>
    <property type="match status" value="1"/>
</dbReference>
<dbReference type="CDD" id="cd01399">
    <property type="entry name" value="GlcN6P_deaminase"/>
    <property type="match status" value="1"/>
</dbReference>
<feature type="active site" description="For ring-opening step" evidence="2">
    <location>
        <position position="147"/>
    </location>
</feature>